<evidence type="ECO:0000256" key="2">
    <source>
        <dbReference type="ARBA" id="ARBA00012417"/>
    </source>
</evidence>
<dbReference type="Pfam" id="PF07733">
    <property type="entry name" value="DNA_pol3_alpha"/>
    <property type="match status" value="1"/>
</dbReference>
<keyword evidence="6" id="KW-0235">DNA replication</keyword>
<evidence type="ECO:0000259" key="10">
    <source>
        <dbReference type="SMART" id="SM00481"/>
    </source>
</evidence>
<dbReference type="NCBIfam" id="TIGR00594">
    <property type="entry name" value="polc"/>
    <property type="match status" value="1"/>
</dbReference>
<dbReference type="Gene3D" id="1.10.10.1600">
    <property type="entry name" value="Bacterial DNA polymerase III alpha subunit, thumb domain"/>
    <property type="match status" value="1"/>
</dbReference>
<dbReference type="Pfam" id="PF02811">
    <property type="entry name" value="PHP"/>
    <property type="match status" value="1"/>
</dbReference>
<evidence type="ECO:0000256" key="7">
    <source>
        <dbReference type="ARBA" id="ARBA00022932"/>
    </source>
</evidence>
<dbReference type="InterPro" id="IPR004805">
    <property type="entry name" value="DnaE2/DnaE/PolC"/>
</dbReference>
<dbReference type="InterPro" id="IPR003141">
    <property type="entry name" value="Pol/His_phosphatase_N"/>
</dbReference>
<feature type="compositionally biased region" description="Polar residues" evidence="9">
    <location>
        <begin position="1148"/>
        <end position="1160"/>
    </location>
</feature>
<proteinExistence type="predicted"/>
<protein>
    <recommendedName>
        <fullName evidence="3">DNA polymerase III subunit alpha</fullName>
        <ecNumber evidence="2">2.7.7.7</ecNumber>
    </recommendedName>
</protein>
<keyword evidence="5 11" id="KW-0548">Nucleotidyltransferase</keyword>
<dbReference type="GO" id="GO:0005737">
    <property type="term" value="C:cytoplasm"/>
    <property type="evidence" value="ECO:0007669"/>
    <property type="project" value="UniProtKB-SubCell"/>
</dbReference>
<dbReference type="CDD" id="cd04485">
    <property type="entry name" value="DnaE_OBF"/>
    <property type="match status" value="1"/>
</dbReference>
<dbReference type="InterPro" id="IPR041931">
    <property type="entry name" value="DNA_pol3_alpha_thumb_dom"/>
</dbReference>
<dbReference type="GO" id="GO:0008408">
    <property type="term" value="F:3'-5' exonuclease activity"/>
    <property type="evidence" value="ECO:0007669"/>
    <property type="project" value="InterPro"/>
</dbReference>
<feature type="domain" description="Polymerase/histidinol phosphatase N-terminal" evidence="10">
    <location>
        <begin position="20"/>
        <end position="87"/>
    </location>
</feature>
<comment type="catalytic activity">
    <reaction evidence="8">
        <text>DNA(n) + a 2'-deoxyribonucleoside 5'-triphosphate = DNA(n+1) + diphosphate</text>
        <dbReference type="Rhea" id="RHEA:22508"/>
        <dbReference type="Rhea" id="RHEA-COMP:17339"/>
        <dbReference type="Rhea" id="RHEA-COMP:17340"/>
        <dbReference type="ChEBI" id="CHEBI:33019"/>
        <dbReference type="ChEBI" id="CHEBI:61560"/>
        <dbReference type="ChEBI" id="CHEBI:173112"/>
        <dbReference type="EC" id="2.7.7.7"/>
    </reaction>
</comment>
<comment type="subcellular location">
    <subcellularLocation>
        <location evidence="1">Cytoplasm</location>
    </subcellularLocation>
</comment>
<evidence type="ECO:0000256" key="9">
    <source>
        <dbReference type="SAM" id="MobiDB-lite"/>
    </source>
</evidence>
<organism evidence="11">
    <name type="scientific">Candidatus Nanosynbacter sp. TM7-074</name>
    <dbReference type="NCBI Taxonomy" id="3158573"/>
    <lineage>
        <taxon>Bacteria</taxon>
        <taxon>Candidatus Saccharimonadota</taxon>
        <taxon>Candidatus Saccharimonadia</taxon>
        <taxon>Candidatus Nanosynbacterales</taxon>
        <taxon>Candidatus Nanosynbacteraceae</taxon>
        <taxon>Candidatus Nanosynbacter</taxon>
    </lineage>
</organism>
<dbReference type="CDD" id="cd12113">
    <property type="entry name" value="PHP_PolIIIA_DnaE3"/>
    <property type="match status" value="1"/>
</dbReference>
<dbReference type="Pfam" id="PF14579">
    <property type="entry name" value="HHH_6"/>
    <property type="match status" value="1"/>
</dbReference>
<dbReference type="GO" id="GO:0006260">
    <property type="term" value="P:DNA replication"/>
    <property type="evidence" value="ECO:0007669"/>
    <property type="project" value="UniProtKB-KW"/>
</dbReference>
<evidence type="ECO:0000256" key="8">
    <source>
        <dbReference type="ARBA" id="ARBA00049244"/>
    </source>
</evidence>
<dbReference type="Gene3D" id="1.10.150.870">
    <property type="match status" value="1"/>
</dbReference>
<dbReference type="Gene3D" id="3.20.20.140">
    <property type="entry name" value="Metal-dependent hydrolases"/>
    <property type="match status" value="1"/>
</dbReference>
<dbReference type="InterPro" id="IPR029460">
    <property type="entry name" value="DNAPol_HHH"/>
</dbReference>
<dbReference type="EC" id="2.7.7.7" evidence="2"/>
<dbReference type="PANTHER" id="PTHR32294">
    <property type="entry name" value="DNA POLYMERASE III SUBUNIT ALPHA"/>
    <property type="match status" value="1"/>
</dbReference>
<evidence type="ECO:0000256" key="5">
    <source>
        <dbReference type="ARBA" id="ARBA00022695"/>
    </source>
</evidence>
<sequence>MTGGNSGQSSPAALKPSDFVHLHNHTFHSVLDGLTKINDLVDKVKEFGMEAAAVTDHGTMSGILDYYKTAKKAGIKPILGIETYVAARSRFDRDPAKDKQRFHLTVLAMNNTGFHNLMKLSTQANLDGMYYKPRTDHDLLEELNEGLIVLSGCASGEIGVALRDDDYDRARDIAKWYKSVFGDRYYLELQDHGHPKSNTHWDVQAKINEGLIKLSKELDIEMVVTCDGHYLTHDHQDAHEILLCVGTGSYLSDEKRMSLKDFELHLTDPRDIIDHWGEEYPEVVLNTKKVADRCDVEIELGRILIPKYPLPEGENEHSYLLRLTYQGLLQRYNGTSKEEAEKLDPDDIIPQLSDEVRQRAEMELGVMGNMGYEGYFLIVQDFINWGKSKGIVFGPGRGSAAGSIIAYALNITDLDPLKYGLLFERFLNPDRISMPDIDVDIQDTRRDEVIEYCAKKYGEDHVSNIATFGKMFGRMAVRDVARVLEVPYAESDRLAKLVPPPNQGRHIPLSVSIKEDADLRREYENNPTAKEVLDYAIQLEGTIRSHGVHACGVVIAPDTLVNYIPLEMAQKGVVATQFPMGEVEELGLLKMDFLGLSNLTIINNAMRIIRKAYNTEINLSQLPLDDKKTYELFQRGDTTGVFQLESAGMKRYLRGLKPTTFEDIIAMVALYRPGPMQFIDSFIRRKHGEEEITYLHPGMKNSLKNTYGILVYQEQFMQISKEWCGFTGGQADTLRKAVGKKKIDLMKKVKPEFIEGAVKVGGATKEIAETFWTQLEEFANYCFNKSHAACYGLIAYWTAYLKAHYPDAFMAALMTSDHDDTDRLAIEIAECKHMGIDVLSPDVNESFVEFAVVPNENKIRFGMSAVKGVGVGAVEEVLRAREEGAFLSVEDFARRVSTSKFNRKAWESLIKSGAFDDMGDRSDLLFNLDSITAFASKLQKEAASGQTNLFGMLVDDAASVQSILNLQKAPVKHDDKERLMWERELLGLYISAHPLDRYETYLSEQTQPLTQLVPEYDSRMMTVGGIISTVRTIVTKSGSKMAFVGIEDKFGEGEIIVFPNLYEKVGAKLVQDTVIRVSGKNSARDRDGNLGSESKLIADDIIAITDNDINGYESTGRKMDAPKVSSAVKKERREAYRNQKNGAAPKSTVKNNTSRSQPKTQPAPVNVAPEIPTSRLFVYIKDPNDHSRLVKMKSVCSENAGTTDVVLVLGEKEKSAMRLPFKVDANDNLLSQLKNTLGEECVILK</sequence>
<dbReference type="GO" id="GO:0003676">
    <property type="term" value="F:nucleic acid binding"/>
    <property type="evidence" value="ECO:0007669"/>
    <property type="project" value="InterPro"/>
</dbReference>
<gene>
    <name evidence="11" type="primary">dnaE</name>
    <name evidence="11" type="ORF">TM074_02330</name>
</gene>
<dbReference type="InterPro" id="IPR004013">
    <property type="entry name" value="PHP_dom"/>
</dbReference>
<keyword evidence="7" id="KW-0239">DNA-directed DNA polymerase</keyword>
<dbReference type="Pfam" id="PF17657">
    <property type="entry name" value="DNA_pol3_finger"/>
    <property type="match status" value="1"/>
</dbReference>
<dbReference type="InterPro" id="IPR016195">
    <property type="entry name" value="Pol/histidinol_Pase-like"/>
</dbReference>
<dbReference type="InterPro" id="IPR040982">
    <property type="entry name" value="DNA_pol3_finger"/>
</dbReference>
<dbReference type="SMART" id="SM00481">
    <property type="entry name" value="POLIIIAc"/>
    <property type="match status" value="1"/>
</dbReference>
<dbReference type="GO" id="GO:0003887">
    <property type="term" value="F:DNA-directed DNA polymerase activity"/>
    <property type="evidence" value="ECO:0007669"/>
    <property type="project" value="UniProtKB-KW"/>
</dbReference>
<evidence type="ECO:0000256" key="6">
    <source>
        <dbReference type="ARBA" id="ARBA00022705"/>
    </source>
</evidence>
<dbReference type="AlphaFoldDB" id="A0AB39JDN8"/>
<dbReference type="SUPFAM" id="SSF89550">
    <property type="entry name" value="PHP domain-like"/>
    <property type="match status" value="1"/>
</dbReference>
<feature type="region of interest" description="Disordered" evidence="9">
    <location>
        <begin position="1112"/>
        <end position="1167"/>
    </location>
</feature>
<dbReference type="EMBL" id="CP158487">
    <property type="protein sequence ID" value="XDN89523.1"/>
    <property type="molecule type" value="Genomic_DNA"/>
</dbReference>
<dbReference type="Pfam" id="PF01336">
    <property type="entry name" value="tRNA_anti-codon"/>
    <property type="match status" value="1"/>
</dbReference>
<evidence type="ECO:0000313" key="11">
    <source>
        <dbReference type="EMBL" id="XDN89523.1"/>
    </source>
</evidence>
<dbReference type="InterPro" id="IPR004365">
    <property type="entry name" value="NA-bd_OB_tRNA"/>
</dbReference>
<name>A0AB39JDN8_9BACT</name>
<dbReference type="NCBIfam" id="NF004226">
    <property type="entry name" value="PRK05673.1"/>
    <property type="match status" value="1"/>
</dbReference>
<accession>A0AB39JDN8</accession>
<dbReference type="NCBIfam" id="NF005298">
    <property type="entry name" value="PRK06826.1"/>
    <property type="match status" value="1"/>
</dbReference>
<reference evidence="11" key="1">
    <citation type="submission" date="2024-06" db="EMBL/GenBank/DDBJ databases">
        <authorList>
            <person name="Atkinson C."/>
            <person name="McLean J."/>
            <person name="Gallagher L."/>
            <person name="Bor B."/>
            <person name="Mougous J."/>
        </authorList>
    </citation>
    <scope>NUCLEOTIDE SEQUENCE</scope>
    <source>
        <strain evidence="11">TM7-074</strain>
    </source>
</reference>
<dbReference type="InterPro" id="IPR011708">
    <property type="entry name" value="DNA_pol3_alpha_NTPase_dom"/>
</dbReference>
<keyword evidence="4 11" id="KW-0808">Transferase</keyword>
<evidence type="ECO:0000256" key="1">
    <source>
        <dbReference type="ARBA" id="ARBA00004496"/>
    </source>
</evidence>
<evidence type="ECO:0000256" key="3">
    <source>
        <dbReference type="ARBA" id="ARBA00019114"/>
    </source>
</evidence>
<feature type="compositionally biased region" description="Basic and acidic residues" evidence="9">
    <location>
        <begin position="1128"/>
        <end position="1137"/>
    </location>
</feature>
<evidence type="ECO:0000256" key="4">
    <source>
        <dbReference type="ARBA" id="ARBA00022679"/>
    </source>
</evidence>
<dbReference type="PANTHER" id="PTHR32294:SF0">
    <property type="entry name" value="DNA POLYMERASE III SUBUNIT ALPHA"/>
    <property type="match status" value="1"/>
</dbReference>
<dbReference type="RefSeq" id="WP_369000069.1">
    <property type="nucleotide sequence ID" value="NZ_CP158487.1"/>
</dbReference>